<dbReference type="AlphaFoldDB" id="A0AA38IR82"/>
<proteinExistence type="predicted"/>
<gene>
    <name evidence="2" type="ORF">Zmor_006155</name>
</gene>
<evidence type="ECO:0000313" key="3">
    <source>
        <dbReference type="Proteomes" id="UP001168821"/>
    </source>
</evidence>
<sequence>MLKKILLTHENVDISSFEVVTSFMKTNGLGYSPKRGEINTYLKDAPEDYLAVKVAVIFGIFGGCRREELYNVNVGDVVGSGSSMIVSVPKTKNGRRRMFSIVDDEGGMDYLGTIRKYYHWIASILNKIIK</sequence>
<accession>A0AA38IR82</accession>
<reference evidence="2" key="1">
    <citation type="journal article" date="2023" name="G3 (Bethesda)">
        <title>Whole genome assemblies of Zophobas morio and Tenebrio molitor.</title>
        <authorList>
            <person name="Kaur S."/>
            <person name="Stinson S.A."/>
            <person name="diCenzo G.C."/>
        </authorList>
    </citation>
    <scope>NUCLEOTIDE SEQUENCE</scope>
    <source>
        <strain evidence="2">QUZm001</strain>
    </source>
</reference>
<dbReference type="InterPro" id="IPR011010">
    <property type="entry name" value="DNA_brk_join_enz"/>
</dbReference>
<dbReference type="GO" id="GO:0006310">
    <property type="term" value="P:DNA recombination"/>
    <property type="evidence" value="ECO:0007669"/>
    <property type="project" value="UniProtKB-KW"/>
</dbReference>
<name>A0AA38IR82_9CUCU</name>
<keyword evidence="3" id="KW-1185">Reference proteome</keyword>
<evidence type="ECO:0000313" key="2">
    <source>
        <dbReference type="EMBL" id="KAJ3661770.1"/>
    </source>
</evidence>
<dbReference type="GO" id="GO:0003677">
    <property type="term" value="F:DNA binding"/>
    <property type="evidence" value="ECO:0007669"/>
    <property type="project" value="InterPro"/>
</dbReference>
<comment type="caution">
    <text evidence="2">The sequence shown here is derived from an EMBL/GenBank/DDBJ whole genome shotgun (WGS) entry which is preliminary data.</text>
</comment>
<dbReference type="GO" id="GO:0015074">
    <property type="term" value="P:DNA integration"/>
    <property type="evidence" value="ECO:0007669"/>
    <property type="project" value="InterPro"/>
</dbReference>
<organism evidence="2 3">
    <name type="scientific">Zophobas morio</name>
    <dbReference type="NCBI Taxonomy" id="2755281"/>
    <lineage>
        <taxon>Eukaryota</taxon>
        <taxon>Metazoa</taxon>
        <taxon>Ecdysozoa</taxon>
        <taxon>Arthropoda</taxon>
        <taxon>Hexapoda</taxon>
        <taxon>Insecta</taxon>
        <taxon>Pterygota</taxon>
        <taxon>Neoptera</taxon>
        <taxon>Endopterygota</taxon>
        <taxon>Coleoptera</taxon>
        <taxon>Polyphaga</taxon>
        <taxon>Cucujiformia</taxon>
        <taxon>Tenebrionidae</taxon>
        <taxon>Zophobas</taxon>
    </lineage>
</organism>
<dbReference type="SUPFAM" id="SSF56349">
    <property type="entry name" value="DNA breaking-rejoining enzymes"/>
    <property type="match status" value="1"/>
</dbReference>
<dbReference type="Proteomes" id="UP001168821">
    <property type="component" value="Unassembled WGS sequence"/>
</dbReference>
<dbReference type="EMBL" id="JALNTZ010000002">
    <property type="protein sequence ID" value="KAJ3661770.1"/>
    <property type="molecule type" value="Genomic_DNA"/>
</dbReference>
<evidence type="ECO:0000256" key="1">
    <source>
        <dbReference type="ARBA" id="ARBA00023172"/>
    </source>
</evidence>
<protein>
    <submittedName>
        <fullName evidence="2">Uncharacterized protein</fullName>
    </submittedName>
</protein>
<dbReference type="InterPro" id="IPR013762">
    <property type="entry name" value="Integrase-like_cat_sf"/>
</dbReference>
<keyword evidence="1" id="KW-0233">DNA recombination</keyword>
<dbReference type="Gene3D" id="1.10.443.10">
    <property type="entry name" value="Intergrase catalytic core"/>
    <property type="match status" value="1"/>
</dbReference>